<organism evidence="1 2">
    <name type="scientific">Hyaloscypha hepaticicola</name>
    <dbReference type="NCBI Taxonomy" id="2082293"/>
    <lineage>
        <taxon>Eukaryota</taxon>
        <taxon>Fungi</taxon>
        <taxon>Dikarya</taxon>
        <taxon>Ascomycota</taxon>
        <taxon>Pezizomycotina</taxon>
        <taxon>Leotiomycetes</taxon>
        <taxon>Helotiales</taxon>
        <taxon>Hyaloscyphaceae</taxon>
        <taxon>Hyaloscypha</taxon>
    </lineage>
</organism>
<accession>A0A2J6QH37</accession>
<gene>
    <name evidence="1" type="ORF">NA56DRAFT_655726</name>
</gene>
<proteinExistence type="predicted"/>
<name>A0A2J6QH37_9HELO</name>
<dbReference type="AlphaFoldDB" id="A0A2J6QH37"/>
<keyword evidence="2" id="KW-1185">Reference proteome</keyword>
<dbReference type="OrthoDB" id="3531891at2759"/>
<reference evidence="1 2" key="1">
    <citation type="submission" date="2016-05" db="EMBL/GenBank/DDBJ databases">
        <title>A degradative enzymes factory behind the ericoid mycorrhizal symbiosis.</title>
        <authorList>
            <consortium name="DOE Joint Genome Institute"/>
            <person name="Martino E."/>
            <person name="Morin E."/>
            <person name="Grelet G."/>
            <person name="Kuo A."/>
            <person name="Kohler A."/>
            <person name="Daghino S."/>
            <person name="Barry K."/>
            <person name="Choi C."/>
            <person name="Cichocki N."/>
            <person name="Clum A."/>
            <person name="Copeland A."/>
            <person name="Hainaut M."/>
            <person name="Haridas S."/>
            <person name="Labutti K."/>
            <person name="Lindquist E."/>
            <person name="Lipzen A."/>
            <person name="Khouja H.-R."/>
            <person name="Murat C."/>
            <person name="Ohm R."/>
            <person name="Olson A."/>
            <person name="Spatafora J."/>
            <person name="Veneault-Fourrey C."/>
            <person name="Henrissat B."/>
            <person name="Grigoriev I."/>
            <person name="Martin F."/>
            <person name="Perotto S."/>
        </authorList>
    </citation>
    <scope>NUCLEOTIDE SEQUENCE [LARGE SCALE GENOMIC DNA]</scope>
    <source>
        <strain evidence="1 2">UAMH 7357</strain>
    </source>
</reference>
<sequence length="303" mass="34482">MAIRSKKGSSVVTEKEIQENNRIKEHRSWMKMMRCISFPPKIERVIEQPRKIYQSPDGNNFNIDIELKTCVHGYLSWSKRQPASLIIFGVQLACLRNHGAIKRMRLQVDFEDMHGNTPSANPEIISHAPFEFERQNVSEINVEETRGAQSNVSATINLVGGNHGVTHSRVEKYKELYFGKSAAATVVNDKRIYSGVWWNVKQSTNPHAKDDAGIEPNYRFAVLLTRKNDSDFQARLCLEVNAGWRHRVENSFSQKVTGAGKKPNLTFSPATLHYEGNCTGINRKRLGRFKSCAELQKVTHSIR</sequence>
<evidence type="ECO:0000313" key="1">
    <source>
        <dbReference type="EMBL" id="PMD25569.1"/>
    </source>
</evidence>
<protein>
    <submittedName>
        <fullName evidence="1">Uncharacterized protein</fullName>
    </submittedName>
</protein>
<evidence type="ECO:0000313" key="2">
    <source>
        <dbReference type="Proteomes" id="UP000235672"/>
    </source>
</evidence>
<dbReference type="EMBL" id="KZ613470">
    <property type="protein sequence ID" value="PMD25569.1"/>
    <property type="molecule type" value="Genomic_DNA"/>
</dbReference>
<dbReference type="Proteomes" id="UP000235672">
    <property type="component" value="Unassembled WGS sequence"/>
</dbReference>